<evidence type="ECO:0000313" key="2">
    <source>
        <dbReference type="EMBL" id="OMP13444.1"/>
    </source>
</evidence>
<gene>
    <name evidence="2" type="ORF">COLO4_01678</name>
</gene>
<evidence type="ECO:0000259" key="1">
    <source>
        <dbReference type="Pfam" id="PF13456"/>
    </source>
</evidence>
<sequence length="60" mass="6647">MVAELHGIRIGLTLAWERGFRLVECEVDALLALQLLESADLSLYPLAALIGDIRQPLMID</sequence>
<dbReference type="AlphaFoldDB" id="A0A1R3L258"/>
<dbReference type="InterPro" id="IPR002156">
    <property type="entry name" value="RNaseH_domain"/>
</dbReference>
<proteinExistence type="predicted"/>
<dbReference type="GO" id="GO:0004523">
    <property type="term" value="F:RNA-DNA hybrid ribonuclease activity"/>
    <property type="evidence" value="ECO:0007669"/>
    <property type="project" value="InterPro"/>
</dbReference>
<dbReference type="EMBL" id="AWUE01004278">
    <property type="protein sequence ID" value="OMP13444.1"/>
    <property type="molecule type" value="Genomic_DNA"/>
</dbReference>
<organism evidence="2 3">
    <name type="scientific">Corchorus olitorius</name>
    <dbReference type="NCBI Taxonomy" id="93759"/>
    <lineage>
        <taxon>Eukaryota</taxon>
        <taxon>Viridiplantae</taxon>
        <taxon>Streptophyta</taxon>
        <taxon>Embryophyta</taxon>
        <taxon>Tracheophyta</taxon>
        <taxon>Spermatophyta</taxon>
        <taxon>Magnoliopsida</taxon>
        <taxon>eudicotyledons</taxon>
        <taxon>Gunneridae</taxon>
        <taxon>Pentapetalae</taxon>
        <taxon>rosids</taxon>
        <taxon>malvids</taxon>
        <taxon>Malvales</taxon>
        <taxon>Malvaceae</taxon>
        <taxon>Grewioideae</taxon>
        <taxon>Apeibeae</taxon>
        <taxon>Corchorus</taxon>
    </lineage>
</organism>
<dbReference type="Proteomes" id="UP000187203">
    <property type="component" value="Unassembled WGS sequence"/>
</dbReference>
<feature type="domain" description="RNase H type-1" evidence="1">
    <location>
        <begin position="2"/>
        <end position="55"/>
    </location>
</feature>
<dbReference type="Pfam" id="PF13456">
    <property type="entry name" value="RVT_3"/>
    <property type="match status" value="1"/>
</dbReference>
<comment type="caution">
    <text evidence="2">The sequence shown here is derived from an EMBL/GenBank/DDBJ whole genome shotgun (WGS) entry which is preliminary data.</text>
</comment>
<dbReference type="GO" id="GO:0003676">
    <property type="term" value="F:nucleic acid binding"/>
    <property type="evidence" value="ECO:0007669"/>
    <property type="project" value="InterPro"/>
</dbReference>
<keyword evidence="3" id="KW-1185">Reference proteome</keyword>
<evidence type="ECO:0000313" key="3">
    <source>
        <dbReference type="Proteomes" id="UP000187203"/>
    </source>
</evidence>
<reference evidence="3" key="1">
    <citation type="submission" date="2013-09" db="EMBL/GenBank/DDBJ databases">
        <title>Corchorus olitorius genome sequencing.</title>
        <authorList>
            <person name="Alam M."/>
            <person name="Haque M.S."/>
            <person name="Islam M.S."/>
            <person name="Emdad E.M."/>
            <person name="Islam M.M."/>
            <person name="Ahmed B."/>
            <person name="Halim A."/>
            <person name="Hossen Q.M.M."/>
            <person name="Hossain M.Z."/>
            <person name="Ahmed R."/>
            <person name="Khan M.M."/>
            <person name="Islam R."/>
            <person name="Rashid M.M."/>
            <person name="Khan S.A."/>
            <person name="Rahman M.S."/>
            <person name="Alam M."/>
            <person name="Yahiya A.S."/>
            <person name="Khan M.S."/>
            <person name="Azam M.S."/>
            <person name="Haque T."/>
            <person name="Lashkar M.Z.H."/>
            <person name="Akhand A.I."/>
            <person name="Morshed G."/>
            <person name="Roy S."/>
            <person name="Uddin K.S."/>
            <person name="Rabeya T."/>
            <person name="Hossain A.S."/>
            <person name="Chowdhury A."/>
            <person name="Snigdha A.R."/>
            <person name="Mortoza M.S."/>
            <person name="Matin S.A."/>
            <person name="Hoque S.M.E."/>
            <person name="Islam M.K."/>
            <person name="Roy D.K."/>
            <person name="Haider R."/>
            <person name="Moosa M.M."/>
            <person name="Elias S.M."/>
            <person name="Hasan A.M."/>
            <person name="Jahan S."/>
            <person name="Shafiuddin M."/>
            <person name="Mahmood N."/>
            <person name="Shommy N.S."/>
        </authorList>
    </citation>
    <scope>NUCLEOTIDE SEQUENCE [LARGE SCALE GENOMIC DNA]</scope>
    <source>
        <strain evidence="3">cv. O-4</strain>
    </source>
</reference>
<protein>
    <recommendedName>
        <fullName evidence="1">RNase H type-1 domain-containing protein</fullName>
    </recommendedName>
</protein>
<accession>A0A1R3L258</accession>
<name>A0A1R3L258_9ROSI</name>